<keyword evidence="2 5" id="KW-0812">Transmembrane</keyword>
<evidence type="ECO:0000313" key="7">
    <source>
        <dbReference type="EMBL" id="GIQ88564.1"/>
    </source>
</evidence>
<feature type="non-terminal residue" evidence="7">
    <location>
        <position position="1"/>
    </location>
</feature>
<feature type="transmembrane region" description="Helical" evidence="5">
    <location>
        <begin position="70"/>
        <end position="95"/>
    </location>
</feature>
<keyword evidence="3 5" id="KW-1133">Transmembrane helix</keyword>
<evidence type="ECO:0000256" key="2">
    <source>
        <dbReference type="ARBA" id="ARBA00022692"/>
    </source>
</evidence>
<dbReference type="Pfam" id="PF01490">
    <property type="entry name" value="Aa_trans"/>
    <property type="match status" value="1"/>
</dbReference>
<sequence>MARNSESEPLFENEQLMASESSCESASIGVVDKGEKINPISAFTGYCLTVNYAVGTGVLGLPLAFYEASIGTSICTLLFVSFCSCIGALMLNDVVSRSLALRRAKHCPKEVDGKVVPDYSIPTQVRLDTPSICKQLL</sequence>
<keyword evidence="4 5" id="KW-0472">Membrane</keyword>
<name>A0A9K3D746_9EUKA</name>
<feature type="transmembrane region" description="Helical" evidence="5">
    <location>
        <begin position="43"/>
        <end position="64"/>
    </location>
</feature>
<evidence type="ECO:0000256" key="1">
    <source>
        <dbReference type="ARBA" id="ARBA00004370"/>
    </source>
</evidence>
<dbReference type="EMBL" id="BDIP01004183">
    <property type="protein sequence ID" value="GIQ88564.1"/>
    <property type="molecule type" value="Genomic_DNA"/>
</dbReference>
<proteinExistence type="predicted"/>
<evidence type="ECO:0000256" key="5">
    <source>
        <dbReference type="SAM" id="Phobius"/>
    </source>
</evidence>
<reference evidence="7 8" key="1">
    <citation type="journal article" date="2018" name="PLoS ONE">
        <title>The draft genome of Kipferlia bialata reveals reductive genome evolution in fornicate parasites.</title>
        <authorList>
            <person name="Tanifuji G."/>
            <person name="Takabayashi S."/>
            <person name="Kume K."/>
            <person name="Takagi M."/>
            <person name="Nakayama T."/>
            <person name="Kamikawa R."/>
            <person name="Inagaki Y."/>
            <person name="Hashimoto T."/>
        </authorList>
    </citation>
    <scope>NUCLEOTIDE SEQUENCE [LARGE SCALE GENOMIC DNA]</scope>
    <source>
        <strain evidence="7">NY0173</strain>
    </source>
</reference>
<dbReference type="AlphaFoldDB" id="A0A9K3D746"/>
<evidence type="ECO:0000256" key="4">
    <source>
        <dbReference type="ARBA" id="ARBA00023136"/>
    </source>
</evidence>
<feature type="domain" description="Amino acid transporter transmembrane" evidence="6">
    <location>
        <begin position="39"/>
        <end position="93"/>
    </location>
</feature>
<gene>
    <name evidence="7" type="ORF">KIPB_010843</name>
</gene>
<evidence type="ECO:0000259" key="6">
    <source>
        <dbReference type="Pfam" id="PF01490"/>
    </source>
</evidence>
<comment type="subcellular location">
    <subcellularLocation>
        <location evidence="1">Membrane</location>
    </subcellularLocation>
</comment>
<accession>A0A9K3D746</accession>
<dbReference type="Proteomes" id="UP000265618">
    <property type="component" value="Unassembled WGS sequence"/>
</dbReference>
<dbReference type="InterPro" id="IPR013057">
    <property type="entry name" value="AA_transpt_TM"/>
</dbReference>
<organism evidence="7 8">
    <name type="scientific">Kipferlia bialata</name>
    <dbReference type="NCBI Taxonomy" id="797122"/>
    <lineage>
        <taxon>Eukaryota</taxon>
        <taxon>Metamonada</taxon>
        <taxon>Carpediemonas-like organisms</taxon>
        <taxon>Kipferlia</taxon>
    </lineage>
</organism>
<protein>
    <recommendedName>
        <fullName evidence="6">Amino acid transporter transmembrane domain-containing protein</fullName>
    </recommendedName>
</protein>
<dbReference type="OrthoDB" id="294541at2759"/>
<keyword evidence="8" id="KW-1185">Reference proteome</keyword>
<comment type="caution">
    <text evidence="7">The sequence shown here is derived from an EMBL/GenBank/DDBJ whole genome shotgun (WGS) entry which is preliminary data.</text>
</comment>
<evidence type="ECO:0000256" key="3">
    <source>
        <dbReference type="ARBA" id="ARBA00022989"/>
    </source>
</evidence>
<evidence type="ECO:0000313" key="8">
    <source>
        <dbReference type="Proteomes" id="UP000265618"/>
    </source>
</evidence>
<dbReference type="GO" id="GO:0016020">
    <property type="term" value="C:membrane"/>
    <property type="evidence" value="ECO:0007669"/>
    <property type="project" value="UniProtKB-SubCell"/>
</dbReference>